<organism evidence="1 2">
    <name type="scientific">Kineococcus halophytocola</name>
    <dbReference type="NCBI Taxonomy" id="3234027"/>
    <lineage>
        <taxon>Bacteria</taxon>
        <taxon>Bacillati</taxon>
        <taxon>Actinomycetota</taxon>
        <taxon>Actinomycetes</taxon>
        <taxon>Kineosporiales</taxon>
        <taxon>Kineosporiaceae</taxon>
        <taxon>Kineococcus</taxon>
    </lineage>
</organism>
<sequence>MTPSSPRPLVQLVVGPAEHGVTAAALAQWDVLRHEAGTHLVRTPAHPGAEALAAALQGAPAGVVHVHVTDRLFGRSPEEAADVLVAVAAGRDVVVSLHDLPQASDGARNLPRRSAAYRRIAQAARHVVVASRHEERLLRACGADVACTVVPLPVPDLTRTPAAAPATPLRTVAVLGYLYPGKGHEQVLAALDALPAGVGLTAVGRPSDGHEDLVEALAARARAAGRTCEVTGYVPDADLPGLLRSPVLPVAPHEHLSASGSINAWTGAGRRPLVPRSDYVDELEDRAPGALWVYEPGGLADALARAWARPELTWARPGTVPGPTVAGTVARLHPVLAGVRA</sequence>
<dbReference type="Gene3D" id="3.40.50.2000">
    <property type="entry name" value="Glycogen Phosphorylase B"/>
    <property type="match status" value="2"/>
</dbReference>
<dbReference type="Proteomes" id="UP001565927">
    <property type="component" value="Unassembled WGS sequence"/>
</dbReference>
<keyword evidence="2" id="KW-1185">Reference proteome</keyword>
<protein>
    <recommendedName>
        <fullName evidence="3">Glycosyltransferase</fullName>
    </recommendedName>
</protein>
<dbReference type="RefSeq" id="WP_370442891.1">
    <property type="nucleotide sequence ID" value="NZ_JBGFTU010000026.1"/>
</dbReference>
<dbReference type="SUPFAM" id="SSF53756">
    <property type="entry name" value="UDP-Glycosyltransferase/glycogen phosphorylase"/>
    <property type="match status" value="1"/>
</dbReference>
<evidence type="ECO:0008006" key="3">
    <source>
        <dbReference type="Google" id="ProtNLM"/>
    </source>
</evidence>
<dbReference type="EMBL" id="JBGFTU010000026">
    <property type="protein sequence ID" value="MEZ0166676.1"/>
    <property type="molecule type" value="Genomic_DNA"/>
</dbReference>
<proteinExistence type="predicted"/>
<gene>
    <name evidence="1" type="ORF">AB2L27_18110</name>
</gene>
<accession>A0ABV4H543</accession>
<evidence type="ECO:0000313" key="1">
    <source>
        <dbReference type="EMBL" id="MEZ0166676.1"/>
    </source>
</evidence>
<evidence type="ECO:0000313" key="2">
    <source>
        <dbReference type="Proteomes" id="UP001565927"/>
    </source>
</evidence>
<reference evidence="1 2" key="1">
    <citation type="submission" date="2024-07" db="EMBL/GenBank/DDBJ databases">
        <authorList>
            <person name="Thanompreechachai J."/>
            <person name="Duangmal K."/>
        </authorList>
    </citation>
    <scope>NUCLEOTIDE SEQUENCE [LARGE SCALE GENOMIC DNA]</scope>
    <source>
        <strain evidence="1 2">LSe6-4</strain>
    </source>
</reference>
<name>A0ABV4H543_9ACTN</name>
<comment type="caution">
    <text evidence="1">The sequence shown here is derived from an EMBL/GenBank/DDBJ whole genome shotgun (WGS) entry which is preliminary data.</text>
</comment>